<proteinExistence type="predicted"/>
<gene>
    <name evidence="5" type="ORF">IEZ26_11835</name>
</gene>
<evidence type="ECO:0000256" key="1">
    <source>
        <dbReference type="ARBA" id="ARBA00022679"/>
    </source>
</evidence>
<keyword evidence="6" id="KW-1185">Reference proteome</keyword>
<dbReference type="InterPro" id="IPR050832">
    <property type="entry name" value="Bact_Acetyltransf"/>
</dbReference>
<protein>
    <submittedName>
        <fullName evidence="5">GNAT family N-acetyltransferase</fullName>
    </submittedName>
</protein>
<dbReference type="RefSeq" id="WP_191194987.1">
    <property type="nucleotide sequence ID" value="NZ_JACXYZ010000001.1"/>
</dbReference>
<evidence type="ECO:0000259" key="4">
    <source>
        <dbReference type="PROSITE" id="PS51186"/>
    </source>
</evidence>
<dbReference type="InterPro" id="IPR016181">
    <property type="entry name" value="Acyl_CoA_acyltransferase"/>
</dbReference>
<evidence type="ECO:0000313" key="5">
    <source>
        <dbReference type="EMBL" id="MBD3925318.1"/>
    </source>
</evidence>
<dbReference type="EMBL" id="JACXYZ010000001">
    <property type="protein sequence ID" value="MBD3925318.1"/>
    <property type="molecule type" value="Genomic_DNA"/>
</dbReference>
<dbReference type="InterPro" id="IPR000182">
    <property type="entry name" value="GNAT_dom"/>
</dbReference>
<feature type="region of interest" description="Disordered" evidence="3">
    <location>
        <begin position="1"/>
        <end position="26"/>
    </location>
</feature>
<feature type="domain" description="N-acetyltransferase" evidence="4">
    <location>
        <begin position="46"/>
        <end position="197"/>
    </location>
</feature>
<evidence type="ECO:0000256" key="2">
    <source>
        <dbReference type="ARBA" id="ARBA00023315"/>
    </source>
</evidence>
<dbReference type="SUPFAM" id="SSF55729">
    <property type="entry name" value="Acyl-CoA N-acyltransferases (Nat)"/>
    <property type="match status" value="1"/>
</dbReference>
<dbReference type="Pfam" id="PF00583">
    <property type="entry name" value="Acetyltransf_1"/>
    <property type="match status" value="1"/>
</dbReference>
<keyword evidence="2" id="KW-0012">Acyltransferase</keyword>
<accession>A0ABR8NB26</accession>
<dbReference type="Proteomes" id="UP000618818">
    <property type="component" value="Unassembled WGS sequence"/>
</dbReference>
<dbReference type="Gene3D" id="3.40.630.30">
    <property type="match status" value="1"/>
</dbReference>
<name>A0ABR8NB26_9ACTN</name>
<organism evidence="5 6">
    <name type="scientific">Nocardioides cavernae</name>
    <dbReference type="NCBI Taxonomy" id="1921566"/>
    <lineage>
        <taxon>Bacteria</taxon>
        <taxon>Bacillati</taxon>
        <taxon>Actinomycetota</taxon>
        <taxon>Actinomycetes</taxon>
        <taxon>Propionibacteriales</taxon>
        <taxon>Nocardioidaceae</taxon>
        <taxon>Nocardioides</taxon>
    </lineage>
</organism>
<sequence length="227" mass="23498">MTCSTTMAAPRTATPTAAPTTGAAGGRAVHPVHVHVHVRLRDGGSVLLRPLVGGEVAVLETVFEGLSTRSRRQRFLVPMPRLPSGHRRALADVDGQRHVAWVALVDGVPVGICRYVTTAPDAAELAFEVVDAQQGRGIASALVDAVTTVARSRGITWIEASVESGNLASEAVLARVGIELFLSDGLLEGRGELRPAPSRSLVNQRAVLALAGQSASSSSTAAATSSS</sequence>
<dbReference type="PROSITE" id="PS51186">
    <property type="entry name" value="GNAT"/>
    <property type="match status" value="1"/>
</dbReference>
<reference evidence="5 6" key="1">
    <citation type="submission" date="2020-09" db="EMBL/GenBank/DDBJ databases">
        <title>novel species in genus Nocardioides.</title>
        <authorList>
            <person name="Zhang G."/>
        </authorList>
    </citation>
    <scope>NUCLEOTIDE SEQUENCE [LARGE SCALE GENOMIC DNA]</scope>
    <source>
        <strain evidence="5 6">KCTC 39551</strain>
    </source>
</reference>
<dbReference type="PANTHER" id="PTHR43877">
    <property type="entry name" value="AMINOALKYLPHOSPHONATE N-ACETYLTRANSFERASE-RELATED-RELATED"/>
    <property type="match status" value="1"/>
</dbReference>
<comment type="caution">
    <text evidence="5">The sequence shown here is derived from an EMBL/GenBank/DDBJ whole genome shotgun (WGS) entry which is preliminary data.</text>
</comment>
<evidence type="ECO:0000313" key="6">
    <source>
        <dbReference type="Proteomes" id="UP000618818"/>
    </source>
</evidence>
<dbReference type="CDD" id="cd04301">
    <property type="entry name" value="NAT_SF"/>
    <property type="match status" value="1"/>
</dbReference>
<evidence type="ECO:0000256" key="3">
    <source>
        <dbReference type="SAM" id="MobiDB-lite"/>
    </source>
</evidence>
<keyword evidence="1" id="KW-0808">Transferase</keyword>